<accession>Q58IP0</accession>
<geneLocation type="plasmid" evidence="2">
    <name>pFP1</name>
</geneLocation>
<reference evidence="2" key="1">
    <citation type="journal article" date="2008" name="Appl. Environ. Microbiol.">
        <title>Characterization of replication and conjugation of Streptomyces circular plasmids pFP1 and pFP11 and their ability to propagate in linear mode with artificially attached telomeres.</title>
        <authorList>
            <person name="Zhang R."/>
            <person name="Zeng A."/>
            <person name="Fang P."/>
            <person name="Qin Z."/>
        </authorList>
    </citation>
    <scope>NUCLEOTIDE SEQUENCE</scope>
    <source>
        <strain evidence="2">FQ1</strain>
        <plasmid evidence="2">pFP1</plasmid>
    </source>
</reference>
<keyword evidence="1" id="KW-0472">Membrane</keyword>
<keyword evidence="1" id="KW-0812">Transmembrane</keyword>
<protein>
    <submittedName>
        <fullName evidence="2">Uncharacterized protein</fullName>
    </submittedName>
</protein>
<name>Q58IP0_9ACTN</name>
<evidence type="ECO:0000256" key="1">
    <source>
        <dbReference type="SAM" id="Phobius"/>
    </source>
</evidence>
<sequence>MPKPRPVSCVENGSQSPRRLGGAEAIVIIVVIAVSAALVAVAGMPLLVVLQLLAGAGLTAAVVVGLLTGATSRWMRAVLRALLAPAA</sequence>
<organism evidence="2">
    <name type="scientific">Streptomyces sp. FQ1</name>
    <dbReference type="NCBI Taxonomy" id="319426"/>
    <lineage>
        <taxon>Bacteria</taxon>
        <taxon>Bacillati</taxon>
        <taxon>Actinomycetota</taxon>
        <taxon>Actinomycetes</taxon>
        <taxon>Kitasatosporales</taxon>
        <taxon>Streptomycetaceae</taxon>
        <taxon>Streptomyces</taxon>
    </lineage>
</organism>
<proteinExistence type="predicted"/>
<evidence type="ECO:0000313" key="2">
    <source>
        <dbReference type="EMBL" id="AAX51343.1"/>
    </source>
</evidence>
<dbReference type="EMBL" id="AY943953">
    <property type="protein sequence ID" value="AAX51343.1"/>
    <property type="molecule type" value="Genomic_DNA"/>
</dbReference>
<keyword evidence="1" id="KW-1133">Transmembrane helix</keyword>
<keyword evidence="2" id="KW-0614">Plasmid</keyword>
<dbReference type="AlphaFoldDB" id="Q58IP0"/>
<feature type="transmembrane region" description="Helical" evidence="1">
    <location>
        <begin position="21"/>
        <end position="42"/>
    </location>
</feature>
<feature type="transmembrane region" description="Helical" evidence="1">
    <location>
        <begin position="48"/>
        <end position="70"/>
    </location>
</feature>
<gene>
    <name evidence="2" type="ORF">pFP1.2</name>
</gene>